<feature type="non-terminal residue" evidence="2">
    <location>
        <position position="72"/>
    </location>
</feature>
<evidence type="ECO:0000313" key="3">
    <source>
        <dbReference type="Proteomes" id="UP000265520"/>
    </source>
</evidence>
<sequence>MEIQGDDVLREMEEEEIVREGDEGSSKVRSPALVNPYDGQPVPKEFPGGASDTSVLYDYGAPHIARCMYDNF</sequence>
<evidence type="ECO:0000313" key="2">
    <source>
        <dbReference type="EMBL" id="MCI31750.1"/>
    </source>
</evidence>
<dbReference type="AlphaFoldDB" id="A0A392R7J2"/>
<dbReference type="EMBL" id="LXQA010189698">
    <property type="protein sequence ID" value="MCI31750.1"/>
    <property type="molecule type" value="Genomic_DNA"/>
</dbReference>
<feature type="region of interest" description="Disordered" evidence="1">
    <location>
        <begin position="1"/>
        <end position="49"/>
    </location>
</feature>
<accession>A0A392R7J2</accession>
<comment type="caution">
    <text evidence="2">The sequence shown here is derived from an EMBL/GenBank/DDBJ whole genome shotgun (WGS) entry which is preliminary data.</text>
</comment>
<protein>
    <submittedName>
        <fullName evidence="2">Uncharacterized protein</fullName>
    </submittedName>
</protein>
<keyword evidence="3" id="KW-1185">Reference proteome</keyword>
<name>A0A392R7J2_9FABA</name>
<proteinExistence type="predicted"/>
<evidence type="ECO:0000256" key="1">
    <source>
        <dbReference type="SAM" id="MobiDB-lite"/>
    </source>
</evidence>
<organism evidence="2 3">
    <name type="scientific">Trifolium medium</name>
    <dbReference type="NCBI Taxonomy" id="97028"/>
    <lineage>
        <taxon>Eukaryota</taxon>
        <taxon>Viridiplantae</taxon>
        <taxon>Streptophyta</taxon>
        <taxon>Embryophyta</taxon>
        <taxon>Tracheophyta</taxon>
        <taxon>Spermatophyta</taxon>
        <taxon>Magnoliopsida</taxon>
        <taxon>eudicotyledons</taxon>
        <taxon>Gunneridae</taxon>
        <taxon>Pentapetalae</taxon>
        <taxon>rosids</taxon>
        <taxon>fabids</taxon>
        <taxon>Fabales</taxon>
        <taxon>Fabaceae</taxon>
        <taxon>Papilionoideae</taxon>
        <taxon>50 kb inversion clade</taxon>
        <taxon>NPAAA clade</taxon>
        <taxon>Hologalegina</taxon>
        <taxon>IRL clade</taxon>
        <taxon>Trifolieae</taxon>
        <taxon>Trifolium</taxon>
    </lineage>
</organism>
<reference evidence="2 3" key="1">
    <citation type="journal article" date="2018" name="Front. Plant Sci.">
        <title>Red Clover (Trifolium pratense) and Zigzag Clover (T. medium) - A Picture of Genomic Similarities and Differences.</title>
        <authorList>
            <person name="Dluhosova J."/>
            <person name="Istvanek J."/>
            <person name="Nedelnik J."/>
            <person name="Repkova J."/>
        </authorList>
    </citation>
    <scope>NUCLEOTIDE SEQUENCE [LARGE SCALE GENOMIC DNA]</scope>
    <source>
        <strain evidence="3">cv. 10/8</strain>
        <tissue evidence="2">Leaf</tissue>
    </source>
</reference>
<dbReference type="Proteomes" id="UP000265520">
    <property type="component" value="Unassembled WGS sequence"/>
</dbReference>